<dbReference type="Pfam" id="PF13279">
    <property type="entry name" value="4HBT_2"/>
    <property type="match status" value="1"/>
</dbReference>
<dbReference type="GO" id="GO:0009507">
    <property type="term" value="C:chloroplast"/>
    <property type="evidence" value="ECO:0007669"/>
    <property type="project" value="UniProtKB-SubCell"/>
</dbReference>
<keyword evidence="7" id="KW-0443">Lipid metabolism</keyword>
<reference evidence="8 9" key="1">
    <citation type="journal article" date="2024" name="Plant J.">
        <title>Genome sequences and population genomics reveal climatic adaptation and genomic divergence between two closely related sweetgum species.</title>
        <authorList>
            <person name="Xu W.Q."/>
            <person name="Ren C.Q."/>
            <person name="Zhang X.Y."/>
            <person name="Comes H.P."/>
            <person name="Liu X.H."/>
            <person name="Li Y.G."/>
            <person name="Kettle C.J."/>
            <person name="Jalonen R."/>
            <person name="Gaisberger H."/>
            <person name="Ma Y.Z."/>
            <person name="Qiu Y.X."/>
        </authorList>
    </citation>
    <scope>NUCLEOTIDE SEQUENCE [LARGE SCALE GENOMIC DNA]</scope>
    <source>
        <strain evidence="8">Hangzhou</strain>
    </source>
</reference>
<evidence type="ECO:0000256" key="3">
    <source>
        <dbReference type="ARBA" id="ARBA00022528"/>
    </source>
</evidence>
<evidence type="ECO:0000256" key="7">
    <source>
        <dbReference type="ARBA" id="ARBA00023098"/>
    </source>
</evidence>
<evidence type="ECO:0000256" key="4">
    <source>
        <dbReference type="ARBA" id="ARBA00022640"/>
    </source>
</evidence>
<evidence type="ECO:0000256" key="6">
    <source>
        <dbReference type="ARBA" id="ARBA00022946"/>
    </source>
</evidence>
<dbReference type="PANTHER" id="PTHR31793">
    <property type="entry name" value="4-HYDROXYBENZOYL-COA THIOESTERASE FAMILY MEMBER"/>
    <property type="match status" value="1"/>
</dbReference>
<organism evidence="8 9">
    <name type="scientific">Liquidambar formosana</name>
    <name type="common">Formosan gum</name>
    <dbReference type="NCBI Taxonomy" id="63359"/>
    <lineage>
        <taxon>Eukaryota</taxon>
        <taxon>Viridiplantae</taxon>
        <taxon>Streptophyta</taxon>
        <taxon>Embryophyta</taxon>
        <taxon>Tracheophyta</taxon>
        <taxon>Spermatophyta</taxon>
        <taxon>Magnoliopsida</taxon>
        <taxon>eudicotyledons</taxon>
        <taxon>Gunneridae</taxon>
        <taxon>Pentapetalae</taxon>
        <taxon>Saxifragales</taxon>
        <taxon>Altingiaceae</taxon>
        <taxon>Liquidambar</taxon>
    </lineage>
</organism>
<evidence type="ECO:0000313" key="9">
    <source>
        <dbReference type="Proteomes" id="UP001415857"/>
    </source>
</evidence>
<dbReference type="EMBL" id="JBBPBK010000010">
    <property type="protein sequence ID" value="KAK9276257.1"/>
    <property type="molecule type" value="Genomic_DNA"/>
</dbReference>
<dbReference type="PANTHER" id="PTHR31793:SF27">
    <property type="entry name" value="NOVEL THIOESTERASE SUPERFAMILY DOMAIN AND SAPOSIN A-TYPE DOMAIN CONTAINING PROTEIN (0610012H03RIK)"/>
    <property type="match status" value="1"/>
</dbReference>
<evidence type="ECO:0000256" key="1">
    <source>
        <dbReference type="ARBA" id="ARBA00004229"/>
    </source>
</evidence>
<dbReference type="CDD" id="cd00586">
    <property type="entry name" value="4HBT"/>
    <property type="match status" value="1"/>
</dbReference>
<dbReference type="GO" id="GO:0006629">
    <property type="term" value="P:lipid metabolic process"/>
    <property type="evidence" value="ECO:0007669"/>
    <property type="project" value="UniProtKB-KW"/>
</dbReference>
<sequence length="238" mass="26693">MLHAFAFPTHVTMSTPCVKTTQLHLHHSSAVFPISRPLLEFRGLLPPLVRSSPHVRNCSALAFDVKTGKGMSGFFDVELKVRDYELDQYGVVNNAVYANYCQHARHELLERIGISADSFARTGDALAVSDLSLKFIAPLKGMPFHLHIGDRFVVRMRLTGWSPARVYLEHFIFKLPNLEPVLEARATVVWLDKNYRPVRVAAEVKSKFEQFLQARSATDFITGLETGAPGTRGLAIYI</sequence>
<proteinExistence type="inferred from homology"/>
<accession>A0AAP0RFZ3</accession>
<keyword evidence="5" id="KW-0378">Hydrolase</keyword>
<evidence type="ECO:0008006" key="10">
    <source>
        <dbReference type="Google" id="ProtNLM"/>
    </source>
</evidence>
<protein>
    <recommendedName>
        <fullName evidence="10">Thioesterase domain-containing protein</fullName>
    </recommendedName>
</protein>
<keyword evidence="6" id="KW-0809">Transit peptide</keyword>
<comment type="subcellular location">
    <subcellularLocation>
        <location evidence="1">Plastid</location>
        <location evidence="1">Chloroplast</location>
    </subcellularLocation>
</comment>
<dbReference type="FunFam" id="3.10.129.10:FF:000037">
    <property type="entry name" value="acyl-acyl carrier protein thioesterase ATL3, chloroplastic"/>
    <property type="match status" value="1"/>
</dbReference>
<dbReference type="Proteomes" id="UP001415857">
    <property type="component" value="Unassembled WGS sequence"/>
</dbReference>
<name>A0AAP0RFZ3_LIQFO</name>
<keyword evidence="4" id="KW-0934">Plastid</keyword>
<dbReference type="AlphaFoldDB" id="A0AAP0RFZ3"/>
<gene>
    <name evidence="8" type="ORF">L1049_005788</name>
</gene>
<evidence type="ECO:0000256" key="5">
    <source>
        <dbReference type="ARBA" id="ARBA00022801"/>
    </source>
</evidence>
<dbReference type="Gene3D" id="3.10.129.10">
    <property type="entry name" value="Hotdog Thioesterase"/>
    <property type="match status" value="1"/>
</dbReference>
<dbReference type="GO" id="GO:0016297">
    <property type="term" value="F:fatty acyl-[ACP] hydrolase activity"/>
    <property type="evidence" value="ECO:0007669"/>
    <property type="project" value="TreeGrafter"/>
</dbReference>
<comment type="caution">
    <text evidence="8">The sequence shown here is derived from an EMBL/GenBank/DDBJ whole genome shotgun (WGS) entry which is preliminary data.</text>
</comment>
<evidence type="ECO:0000313" key="8">
    <source>
        <dbReference type="EMBL" id="KAK9276257.1"/>
    </source>
</evidence>
<comment type="similarity">
    <text evidence="2">Belongs to the 4-hydroxybenzoyl-CoA thioesterase family.</text>
</comment>
<dbReference type="InterPro" id="IPR029069">
    <property type="entry name" value="HotDog_dom_sf"/>
</dbReference>
<keyword evidence="3" id="KW-0150">Chloroplast</keyword>
<dbReference type="SUPFAM" id="SSF54637">
    <property type="entry name" value="Thioesterase/thiol ester dehydrase-isomerase"/>
    <property type="match status" value="1"/>
</dbReference>
<evidence type="ECO:0000256" key="2">
    <source>
        <dbReference type="ARBA" id="ARBA00005953"/>
    </source>
</evidence>
<dbReference type="InterPro" id="IPR050563">
    <property type="entry name" value="4-hydroxybenzoyl-CoA_TE"/>
</dbReference>
<keyword evidence="9" id="KW-1185">Reference proteome</keyword>